<name>V5GIN5_IXORI</name>
<dbReference type="EMBL" id="GANP01014358">
    <property type="protein sequence ID" value="JAB70110.1"/>
    <property type="molecule type" value="mRNA"/>
</dbReference>
<dbReference type="Pfam" id="PF02098">
    <property type="entry name" value="His_binding"/>
    <property type="match status" value="1"/>
</dbReference>
<organism evidence="1">
    <name type="scientific">Ixodes ricinus</name>
    <name type="common">Common tick</name>
    <name type="synonym">Acarus ricinus</name>
    <dbReference type="NCBI Taxonomy" id="34613"/>
    <lineage>
        <taxon>Eukaryota</taxon>
        <taxon>Metazoa</taxon>
        <taxon>Ecdysozoa</taxon>
        <taxon>Arthropoda</taxon>
        <taxon>Chelicerata</taxon>
        <taxon>Arachnida</taxon>
        <taxon>Acari</taxon>
        <taxon>Parasitiformes</taxon>
        <taxon>Ixodida</taxon>
        <taxon>Ixodoidea</taxon>
        <taxon>Ixodidae</taxon>
        <taxon>Ixodinae</taxon>
        <taxon>Ixodes</taxon>
    </lineage>
</organism>
<proteinExistence type="evidence at transcript level"/>
<dbReference type="InterPro" id="IPR002970">
    <property type="entry name" value="Tick_his-bd"/>
</dbReference>
<sequence>MAGQLSTISNMILGAIIIFPEAHSKPVQGNYDASIELGITTRFYLKYRSYRDDHSVRDAKYCVSLLVIHNNFGTREAILRYKSTLASNYINKQVKIRPHHQRGTPGTINNMMSIN</sequence>
<dbReference type="Gene3D" id="2.40.128.20">
    <property type="match status" value="1"/>
</dbReference>
<dbReference type="SUPFAM" id="SSF50814">
    <property type="entry name" value="Lipocalins"/>
    <property type="match status" value="1"/>
</dbReference>
<dbReference type="GO" id="GO:0043176">
    <property type="term" value="F:amine binding"/>
    <property type="evidence" value="ECO:0007669"/>
    <property type="project" value="InterPro"/>
</dbReference>
<evidence type="ECO:0000313" key="1">
    <source>
        <dbReference type="EMBL" id="JAB70110.1"/>
    </source>
</evidence>
<dbReference type="GO" id="GO:0030682">
    <property type="term" value="P:symbiont-mediated perturbation of host defenses"/>
    <property type="evidence" value="ECO:0007669"/>
    <property type="project" value="InterPro"/>
</dbReference>
<reference evidence="1" key="1">
    <citation type="journal article" date="2015" name="Sci. Rep.">
        <title>Tissue- and time-dependent transcription in Ixodes ricinus salivary glands and midguts when blood feeding on the vertebrate host.</title>
        <authorList>
            <person name="Kotsyfakis M."/>
            <person name="Schwarz A."/>
            <person name="Erhart J."/>
            <person name="Ribeiro J.M."/>
        </authorList>
    </citation>
    <scope>NUCLEOTIDE SEQUENCE</scope>
    <source>
        <tissue evidence="1">Salivary gland and midgut</tissue>
    </source>
</reference>
<dbReference type="AlphaFoldDB" id="V5GIN5"/>
<protein>
    <submittedName>
        <fullName evidence="1">Uncharacterized protein</fullName>
    </submittedName>
</protein>
<dbReference type="InterPro" id="IPR012674">
    <property type="entry name" value="Calycin"/>
</dbReference>
<accession>V5GIN5</accession>